<feature type="non-terminal residue" evidence="1">
    <location>
        <position position="260"/>
    </location>
</feature>
<dbReference type="EMBL" id="KL367559">
    <property type="protein sequence ID" value="KFD64229.1"/>
    <property type="molecule type" value="Genomic_DNA"/>
</dbReference>
<accession>A0A085N433</accession>
<dbReference type="Proteomes" id="UP000030758">
    <property type="component" value="Unassembled WGS sequence"/>
</dbReference>
<gene>
    <name evidence="1" type="ORF">M514_09580</name>
</gene>
<organism evidence="1">
    <name type="scientific">Trichuris suis</name>
    <name type="common">pig whipworm</name>
    <dbReference type="NCBI Taxonomy" id="68888"/>
    <lineage>
        <taxon>Eukaryota</taxon>
        <taxon>Metazoa</taxon>
        <taxon>Ecdysozoa</taxon>
        <taxon>Nematoda</taxon>
        <taxon>Enoplea</taxon>
        <taxon>Dorylaimia</taxon>
        <taxon>Trichinellida</taxon>
        <taxon>Trichuridae</taxon>
        <taxon>Trichuris</taxon>
    </lineage>
</organism>
<name>A0A085N433_9BILA</name>
<protein>
    <submittedName>
        <fullName evidence="1">Uncharacterized protein</fullName>
    </submittedName>
</protein>
<proteinExistence type="predicted"/>
<reference evidence="1" key="1">
    <citation type="journal article" date="2014" name="Nat. Genet.">
        <title>Genome and transcriptome of the porcine whipworm Trichuris suis.</title>
        <authorList>
            <person name="Jex A.R."/>
            <person name="Nejsum P."/>
            <person name="Schwarz E.M."/>
            <person name="Hu L."/>
            <person name="Young N.D."/>
            <person name="Hall R.S."/>
            <person name="Korhonen P.K."/>
            <person name="Liao S."/>
            <person name="Thamsborg S."/>
            <person name="Xia J."/>
            <person name="Xu P."/>
            <person name="Wang S."/>
            <person name="Scheerlinck J.P."/>
            <person name="Hofmann A."/>
            <person name="Sternberg P.W."/>
            <person name="Wang J."/>
            <person name="Gasser R.B."/>
        </authorList>
    </citation>
    <scope>NUCLEOTIDE SEQUENCE [LARGE SCALE GENOMIC DNA]</scope>
    <source>
        <strain evidence="1">DCEP-RM93F</strain>
    </source>
</reference>
<evidence type="ECO:0000313" key="1">
    <source>
        <dbReference type="EMBL" id="KFD64229.1"/>
    </source>
</evidence>
<sequence length="260" mass="28437">MNTLDNPNAARQLLPTAQAIGFNGMHGLAVVPSVSQPTGQSASWYVVAVGVQQINLSFASDKRHKESGSHVDVTPGVHCRRLVDRPSLQRDIQLFFRPGDCSLVGSEPPRQSTGRSIYIHQDGQQLPSKRNSTDMFAEMDWLLLDGSKACRANILRHRSCASRLTTQEWYVGLHSLTIPSSSVYPKGQVADGCVGTVRQHRCVYYGTSAGGDFSSRFCEKAIKPLQGIAAVPNEGWGRCSPESRLSVRAFEHSHHHAGDT</sequence>
<dbReference type="AlphaFoldDB" id="A0A085N433"/>